<dbReference type="SUPFAM" id="SSF54631">
    <property type="entry name" value="CBS-domain pair"/>
    <property type="match status" value="1"/>
</dbReference>
<dbReference type="InterPro" id="IPR046342">
    <property type="entry name" value="CBS_dom_sf"/>
</dbReference>
<sequence>MATFVKDLLDRKGRDVVTVGPDVSIGEAAGTLHAHKIGSVVVTDADGVVLGIFTERDLVKAVAGQGAASLQQSVSVAMTKNVVRCQHNSTTDQLMEIMTGGRFRHVPVEENGRLAGIISIGDVVKARIGEIEAEAEQIKAYIAG</sequence>
<protein>
    <submittedName>
        <fullName evidence="4">Inosine-5-monophosphate dehydrogenase</fullName>
    </submittedName>
</protein>
<evidence type="ECO:0000313" key="5">
    <source>
        <dbReference type="Proteomes" id="UP000077098"/>
    </source>
</evidence>
<keyword evidence="1 2" id="KW-0129">CBS domain</keyword>
<accession>A0A176XEA5</accession>
<evidence type="ECO:0000256" key="2">
    <source>
        <dbReference type="PROSITE-ProRule" id="PRU00703"/>
    </source>
</evidence>
<reference evidence="4 5" key="1">
    <citation type="submission" date="2016-05" db="EMBL/GenBank/DDBJ databases">
        <authorList>
            <person name="Lavstsen T."/>
            <person name="Jespersen J.S."/>
        </authorList>
    </citation>
    <scope>NUCLEOTIDE SEQUENCE [LARGE SCALE GENOMIC DNA]</scope>
    <source>
        <strain evidence="4 5">KCJ1736</strain>
    </source>
</reference>
<dbReference type="SMART" id="SM00116">
    <property type="entry name" value="CBS"/>
    <property type="match status" value="2"/>
</dbReference>
<dbReference type="PROSITE" id="PS51371">
    <property type="entry name" value="CBS"/>
    <property type="match status" value="2"/>
</dbReference>
<dbReference type="InterPro" id="IPR000644">
    <property type="entry name" value="CBS_dom"/>
</dbReference>
<dbReference type="CDD" id="cd04623">
    <property type="entry name" value="CBS_pair_bac_euk"/>
    <property type="match status" value="1"/>
</dbReference>
<organism evidence="4 5">
    <name type="scientific">Agrobacterium tumefaciens</name>
    <dbReference type="NCBI Taxonomy" id="358"/>
    <lineage>
        <taxon>Bacteria</taxon>
        <taxon>Pseudomonadati</taxon>
        <taxon>Pseudomonadota</taxon>
        <taxon>Alphaproteobacteria</taxon>
        <taxon>Hyphomicrobiales</taxon>
        <taxon>Rhizobiaceae</taxon>
        <taxon>Rhizobium/Agrobacterium group</taxon>
        <taxon>Agrobacterium</taxon>
        <taxon>Agrobacterium tumefaciens complex</taxon>
    </lineage>
</organism>
<dbReference type="Gene3D" id="3.10.580.10">
    <property type="entry name" value="CBS-domain"/>
    <property type="match status" value="1"/>
</dbReference>
<dbReference type="PANTHER" id="PTHR43080:SF2">
    <property type="entry name" value="CBS DOMAIN-CONTAINING PROTEIN"/>
    <property type="match status" value="1"/>
</dbReference>
<dbReference type="AlphaFoldDB" id="A0A176XEA5"/>
<comment type="caution">
    <text evidence="4">The sequence shown here is derived from an EMBL/GenBank/DDBJ whole genome shotgun (WGS) entry which is preliminary data.</text>
</comment>
<evidence type="ECO:0000256" key="1">
    <source>
        <dbReference type="ARBA" id="ARBA00023122"/>
    </source>
</evidence>
<dbReference type="Proteomes" id="UP000077098">
    <property type="component" value="Unassembled WGS sequence"/>
</dbReference>
<proteinExistence type="predicted"/>
<name>A0A176XEA5_AGRTU</name>
<dbReference type="RefSeq" id="WP_063948812.1">
    <property type="nucleotide sequence ID" value="NZ_CP072308.1"/>
</dbReference>
<dbReference type="EMBL" id="LXPS01000011">
    <property type="protein sequence ID" value="OAE47033.1"/>
    <property type="molecule type" value="Genomic_DNA"/>
</dbReference>
<evidence type="ECO:0000313" key="4">
    <source>
        <dbReference type="EMBL" id="OAE47033.1"/>
    </source>
</evidence>
<gene>
    <name evidence="4" type="ORF">A7J57_13325</name>
</gene>
<feature type="domain" description="CBS" evidence="3">
    <location>
        <begin position="78"/>
        <end position="134"/>
    </location>
</feature>
<evidence type="ECO:0000259" key="3">
    <source>
        <dbReference type="PROSITE" id="PS51371"/>
    </source>
</evidence>
<feature type="domain" description="CBS" evidence="3">
    <location>
        <begin position="9"/>
        <end position="69"/>
    </location>
</feature>
<dbReference type="PANTHER" id="PTHR43080">
    <property type="entry name" value="CBS DOMAIN-CONTAINING PROTEIN CBSX3, MITOCHONDRIAL"/>
    <property type="match status" value="1"/>
</dbReference>
<dbReference type="InterPro" id="IPR044725">
    <property type="entry name" value="CBSX3_CBS_dom"/>
</dbReference>
<dbReference type="InterPro" id="IPR051257">
    <property type="entry name" value="Diverse_CBS-Domain"/>
</dbReference>
<dbReference type="Pfam" id="PF00571">
    <property type="entry name" value="CBS"/>
    <property type="match status" value="2"/>
</dbReference>